<proteinExistence type="predicted"/>
<gene>
    <name evidence="1" type="ORF">PAGA_a3533</name>
</gene>
<dbReference type="Proteomes" id="UP000217277">
    <property type="component" value="Chromosome I"/>
</dbReference>
<keyword evidence="2" id="KW-1185">Reference proteome</keyword>
<reference evidence="1" key="1">
    <citation type="submission" date="2015-03" db="EMBL/GenBank/DDBJ databases">
        <authorList>
            <person name="Xie B.-B."/>
            <person name="Rong J.-C."/>
            <person name="Qin Q.-L."/>
            <person name="Zhang Y.-Z."/>
        </authorList>
    </citation>
    <scope>NUCLEOTIDE SEQUENCE</scope>
    <source>
        <strain evidence="1">DSM 14585</strain>
    </source>
</reference>
<evidence type="ECO:0000313" key="2">
    <source>
        <dbReference type="Proteomes" id="UP000217277"/>
    </source>
</evidence>
<accession>A0ACA8E0C3</accession>
<sequence length="37" mass="4233">MATYTPLCEQLSEPFMNKKAATLNYHLINNKIVLKPP</sequence>
<protein>
    <submittedName>
        <fullName evidence="1">Uncharacterized protein</fullName>
    </submittedName>
</protein>
<evidence type="ECO:0000313" key="1">
    <source>
        <dbReference type="EMBL" id="ATC83651.1"/>
    </source>
</evidence>
<organism evidence="1 2">
    <name type="scientific">Pseudoalteromonas agarivorans DSM 14585</name>
    <dbReference type="NCBI Taxonomy" id="1312369"/>
    <lineage>
        <taxon>Bacteria</taxon>
        <taxon>Pseudomonadati</taxon>
        <taxon>Pseudomonadota</taxon>
        <taxon>Gammaproteobacteria</taxon>
        <taxon>Alteromonadales</taxon>
        <taxon>Pseudoalteromonadaceae</taxon>
        <taxon>Pseudoalteromonas</taxon>
    </lineage>
</organism>
<dbReference type="EMBL" id="CP011011">
    <property type="protein sequence ID" value="ATC83651.1"/>
    <property type="molecule type" value="Genomic_DNA"/>
</dbReference>
<name>A0ACA8E0C3_9GAMM</name>